<evidence type="ECO:0000256" key="1">
    <source>
        <dbReference type="ARBA" id="ARBA00022553"/>
    </source>
</evidence>
<dbReference type="SMART" id="SM00421">
    <property type="entry name" value="HTH_LUXR"/>
    <property type="match status" value="1"/>
</dbReference>
<keyword evidence="2" id="KW-0805">Transcription regulation</keyword>
<accession>A0ABN2LI79</accession>
<dbReference type="Pfam" id="PF00072">
    <property type="entry name" value="Response_reg"/>
    <property type="match status" value="1"/>
</dbReference>
<keyword evidence="9" id="KW-1185">Reference proteome</keyword>
<feature type="domain" description="Response regulatory" evidence="7">
    <location>
        <begin position="10"/>
        <end position="126"/>
    </location>
</feature>
<evidence type="ECO:0000313" key="8">
    <source>
        <dbReference type="EMBL" id="GAA1789334.1"/>
    </source>
</evidence>
<name>A0ABN2LI79_9MICO</name>
<dbReference type="InterPro" id="IPR058245">
    <property type="entry name" value="NreC/VraR/RcsB-like_REC"/>
</dbReference>
<evidence type="ECO:0000256" key="3">
    <source>
        <dbReference type="ARBA" id="ARBA00023125"/>
    </source>
</evidence>
<organism evidence="8 9">
    <name type="scientific">Leucobacter iarius</name>
    <dbReference type="NCBI Taxonomy" id="333963"/>
    <lineage>
        <taxon>Bacteria</taxon>
        <taxon>Bacillati</taxon>
        <taxon>Actinomycetota</taxon>
        <taxon>Actinomycetes</taxon>
        <taxon>Micrococcales</taxon>
        <taxon>Microbacteriaceae</taxon>
        <taxon>Leucobacter</taxon>
    </lineage>
</organism>
<dbReference type="PANTHER" id="PTHR43214">
    <property type="entry name" value="TWO-COMPONENT RESPONSE REGULATOR"/>
    <property type="match status" value="1"/>
</dbReference>
<dbReference type="Pfam" id="PF00196">
    <property type="entry name" value="GerE"/>
    <property type="match status" value="1"/>
</dbReference>
<comment type="caution">
    <text evidence="8">The sequence shown here is derived from an EMBL/GenBank/DDBJ whole genome shotgun (WGS) entry which is preliminary data.</text>
</comment>
<dbReference type="CDD" id="cd06170">
    <property type="entry name" value="LuxR_C_like"/>
    <property type="match status" value="1"/>
</dbReference>
<evidence type="ECO:0000256" key="5">
    <source>
        <dbReference type="PROSITE-ProRule" id="PRU00169"/>
    </source>
</evidence>
<proteinExistence type="predicted"/>
<evidence type="ECO:0000313" key="9">
    <source>
        <dbReference type="Proteomes" id="UP001500851"/>
    </source>
</evidence>
<feature type="modified residue" description="4-aspartylphosphate" evidence="5">
    <location>
        <position position="61"/>
    </location>
</feature>
<dbReference type="Gene3D" id="3.40.50.2300">
    <property type="match status" value="1"/>
</dbReference>
<dbReference type="PROSITE" id="PS50043">
    <property type="entry name" value="HTH_LUXR_2"/>
    <property type="match status" value="1"/>
</dbReference>
<dbReference type="SUPFAM" id="SSF52172">
    <property type="entry name" value="CheY-like"/>
    <property type="match status" value="1"/>
</dbReference>
<keyword evidence="4" id="KW-0804">Transcription</keyword>
<dbReference type="PROSITE" id="PS50110">
    <property type="entry name" value="RESPONSE_REGULATORY"/>
    <property type="match status" value="1"/>
</dbReference>
<dbReference type="InterPro" id="IPR011006">
    <property type="entry name" value="CheY-like_superfamily"/>
</dbReference>
<reference evidence="8 9" key="1">
    <citation type="journal article" date="2019" name="Int. J. Syst. Evol. Microbiol.">
        <title>The Global Catalogue of Microorganisms (GCM) 10K type strain sequencing project: providing services to taxonomists for standard genome sequencing and annotation.</title>
        <authorList>
            <consortium name="The Broad Institute Genomics Platform"/>
            <consortium name="The Broad Institute Genome Sequencing Center for Infectious Disease"/>
            <person name="Wu L."/>
            <person name="Ma J."/>
        </authorList>
    </citation>
    <scope>NUCLEOTIDE SEQUENCE [LARGE SCALE GENOMIC DNA]</scope>
    <source>
        <strain evidence="8 9">JCM 14736</strain>
    </source>
</reference>
<dbReference type="InterPro" id="IPR000792">
    <property type="entry name" value="Tscrpt_reg_LuxR_C"/>
</dbReference>
<dbReference type="RefSeq" id="WP_344031527.1">
    <property type="nucleotide sequence ID" value="NZ_BAAAOB010000001.1"/>
</dbReference>
<evidence type="ECO:0000256" key="2">
    <source>
        <dbReference type="ARBA" id="ARBA00023015"/>
    </source>
</evidence>
<dbReference type="PRINTS" id="PR00038">
    <property type="entry name" value="HTHLUXR"/>
</dbReference>
<feature type="domain" description="HTH luxR-type" evidence="6">
    <location>
        <begin position="178"/>
        <end position="243"/>
    </location>
</feature>
<dbReference type="InterPro" id="IPR039420">
    <property type="entry name" value="WalR-like"/>
</dbReference>
<evidence type="ECO:0000259" key="6">
    <source>
        <dbReference type="PROSITE" id="PS50043"/>
    </source>
</evidence>
<dbReference type="PANTHER" id="PTHR43214:SF24">
    <property type="entry name" value="TRANSCRIPTIONAL REGULATORY PROTEIN NARL-RELATED"/>
    <property type="match status" value="1"/>
</dbReference>
<evidence type="ECO:0000259" key="7">
    <source>
        <dbReference type="PROSITE" id="PS50110"/>
    </source>
</evidence>
<dbReference type="CDD" id="cd17535">
    <property type="entry name" value="REC_NarL-like"/>
    <property type="match status" value="1"/>
</dbReference>
<dbReference type="PROSITE" id="PS00622">
    <property type="entry name" value="HTH_LUXR_1"/>
    <property type="match status" value="1"/>
</dbReference>
<dbReference type="EMBL" id="BAAAOB010000001">
    <property type="protein sequence ID" value="GAA1789334.1"/>
    <property type="molecule type" value="Genomic_DNA"/>
</dbReference>
<dbReference type="InterPro" id="IPR001789">
    <property type="entry name" value="Sig_transdc_resp-reg_receiver"/>
</dbReference>
<gene>
    <name evidence="8" type="ORF">GCM10009768_18000</name>
</gene>
<keyword evidence="1 5" id="KW-0597">Phosphoprotein</keyword>
<dbReference type="SMART" id="SM00448">
    <property type="entry name" value="REC"/>
    <property type="match status" value="1"/>
</dbReference>
<dbReference type="Proteomes" id="UP001500851">
    <property type="component" value="Unassembled WGS sequence"/>
</dbReference>
<dbReference type="SUPFAM" id="SSF46894">
    <property type="entry name" value="C-terminal effector domain of the bipartite response regulators"/>
    <property type="match status" value="1"/>
</dbReference>
<protein>
    <submittedName>
        <fullName evidence="8">Response regulator transcription factor</fullName>
    </submittedName>
</protein>
<keyword evidence="3" id="KW-0238">DNA-binding</keyword>
<dbReference type="InterPro" id="IPR016032">
    <property type="entry name" value="Sig_transdc_resp-reg_C-effctor"/>
</dbReference>
<sequence length="246" mass="25113">MTGPAPAPIRVLVADDQDIVRDGLVTILDLSPELAVVGEAATGERAVELAGETRPDVVLMDLRMPGIGGVEATRRLRAEQPGVAVLVLTTFDDGDSLRSALAAGARGFLTKDAGRVQLVDAIRSVARGGTVFSESAAGQLVRVFVGGGGADGATGSDGGPRSPVEASIESAPVDAAALRAGFPELTPREREVLAAIASGASNAEIASSFFISIATVKSHVNALFAKLGASSRTEAVGIVRDRLRGY</sequence>
<evidence type="ECO:0000256" key="4">
    <source>
        <dbReference type="ARBA" id="ARBA00023163"/>
    </source>
</evidence>